<dbReference type="RefSeq" id="WP_204065958.1">
    <property type="nucleotide sequence ID" value="NZ_BOOJ01000036.1"/>
</dbReference>
<comment type="caution">
    <text evidence="1">The sequence shown here is derived from an EMBL/GenBank/DDBJ whole genome shotgun (WGS) entry which is preliminary data.</text>
</comment>
<evidence type="ECO:0000313" key="2">
    <source>
        <dbReference type="Proteomes" id="UP000619788"/>
    </source>
</evidence>
<reference evidence="1 2" key="1">
    <citation type="submission" date="2021-01" db="EMBL/GenBank/DDBJ databases">
        <title>Whole genome shotgun sequence of Planobispora siamensis NBRC 107568.</title>
        <authorList>
            <person name="Komaki H."/>
            <person name="Tamura T."/>
        </authorList>
    </citation>
    <scope>NUCLEOTIDE SEQUENCE [LARGE SCALE GENOMIC DNA]</scope>
    <source>
        <strain evidence="1 2">NBRC 107568</strain>
    </source>
</reference>
<dbReference type="Proteomes" id="UP000619788">
    <property type="component" value="Unassembled WGS sequence"/>
</dbReference>
<organism evidence="1 2">
    <name type="scientific">Planobispora siamensis</name>
    <dbReference type="NCBI Taxonomy" id="936338"/>
    <lineage>
        <taxon>Bacteria</taxon>
        <taxon>Bacillati</taxon>
        <taxon>Actinomycetota</taxon>
        <taxon>Actinomycetes</taxon>
        <taxon>Streptosporangiales</taxon>
        <taxon>Streptosporangiaceae</taxon>
        <taxon>Planobispora</taxon>
    </lineage>
</organism>
<keyword evidence="2" id="KW-1185">Reference proteome</keyword>
<evidence type="ECO:0000313" key="1">
    <source>
        <dbReference type="EMBL" id="GIH93795.1"/>
    </source>
</evidence>
<protein>
    <submittedName>
        <fullName evidence="1">Uncharacterized protein</fullName>
    </submittedName>
</protein>
<sequence length="50" mass="6002">MVAHHRAWRQTVDHIPDRLDGEIRFSFRGLRWVGRALLRRRRVPAPQDLS</sequence>
<gene>
    <name evidence="1" type="ORF">Psi01_44250</name>
</gene>
<dbReference type="EMBL" id="BOOJ01000036">
    <property type="protein sequence ID" value="GIH93795.1"/>
    <property type="molecule type" value="Genomic_DNA"/>
</dbReference>
<dbReference type="AlphaFoldDB" id="A0A8J3SIR8"/>
<proteinExistence type="predicted"/>
<name>A0A8J3SIR8_9ACTN</name>
<accession>A0A8J3SIR8</accession>